<dbReference type="SUPFAM" id="SSF141371">
    <property type="entry name" value="PilZ domain-like"/>
    <property type="match status" value="1"/>
</dbReference>
<dbReference type="RefSeq" id="WP_131911378.1">
    <property type="nucleotide sequence ID" value="NZ_OU594967.1"/>
</dbReference>
<dbReference type="Gene3D" id="6.10.340.10">
    <property type="match status" value="1"/>
</dbReference>
<keyword evidence="8" id="KW-1185">Reference proteome</keyword>
<comment type="subcellular location">
    <subcellularLocation>
        <location evidence="1">Membrane</location>
    </subcellularLocation>
</comment>
<dbReference type="AlphaFoldDB" id="A0A4R1K9J5"/>
<evidence type="ECO:0000313" key="8">
    <source>
        <dbReference type="Proteomes" id="UP000295565"/>
    </source>
</evidence>
<dbReference type="PRINTS" id="PR00260">
    <property type="entry name" value="CHEMTRNSDUCR"/>
</dbReference>
<reference evidence="7 8" key="1">
    <citation type="submission" date="2019-03" db="EMBL/GenBank/DDBJ databases">
        <title>Genomic Encyclopedia of Type Strains, Phase IV (KMG-IV): sequencing the most valuable type-strain genomes for metagenomic binning, comparative biology and taxonomic classification.</title>
        <authorList>
            <person name="Goeker M."/>
        </authorList>
    </citation>
    <scope>NUCLEOTIDE SEQUENCE [LARGE SCALE GENOMIC DNA]</scope>
    <source>
        <strain evidence="7 8">DSM 18577</strain>
    </source>
</reference>
<dbReference type="Gene3D" id="1.10.287.950">
    <property type="entry name" value="Methyl-accepting chemotaxis protein"/>
    <property type="match status" value="1"/>
</dbReference>
<evidence type="ECO:0000259" key="6">
    <source>
        <dbReference type="PROSITE" id="PS50111"/>
    </source>
</evidence>
<feature type="transmembrane region" description="Helical" evidence="5">
    <location>
        <begin position="12"/>
        <end position="35"/>
    </location>
</feature>
<dbReference type="InterPro" id="IPR009875">
    <property type="entry name" value="PilZ_domain"/>
</dbReference>
<dbReference type="EMBL" id="SMGD01000006">
    <property type="protein sequence ID" value="TCK61078.1"/>
    <property type="molecule type" value="Genomic_DNA"/>
</dbReference>
<gene>
    <name evidence="7" type="ORF">EV690_0519</name>
</gene>
<dbReference type="GO" id="GO:0004888">
    <property type="term" value="F:transmembrane signaling receptor activity"/>
    <property type="evidence" value="ECO:0007669"/>
    <property type="project" value="InterPro"/>
</dbReference>
<comment type="caution">
    <text evidence="7">The sequence shown here is derived from an EMBL/GenBank/DDBJ whole genome shotgun (WGS) entry which is preliminary data.</text>
</comment>
<dbReference type="Gene3D" id="2.40.10.220">
    <property type="entry name" value="predicted glycosyltransferase like domains"/>
    <property type="match status" value="1"/>
</dbReference>
<dbReference type="GO" id="GO:0006935">
    <property type="term" value="P:chemotaxis"/>
    <property type="evidence" value="ECO:0007669"/>
    <property type="project" value="InterPro"/>
</dbReference>
<dbReference type="PANTHER" id="PTHR32089:SF112">
    <property type="entry name" value="LYSOZYME-LIKE PROTEIN-RELATED"/>
    <property type="match status" value="1"/>
</dbReference>
<dbReference type="SUPFAM" id="SSF58104">
    <property type="entry name" value="Methyl-accepting chemotaxis protein (MCP) signaling domain"/>
    <property type="match status" value="1"/>
</dbReference>
<dbReference type="Pfam" id="PF07238">
    <property type="entry name" value="PilZ"/>
    <property type="match status" value="1"/>
</dbReference>
<proteinExistence type="inferred from homology"/>
<dbReference type="GO" id="GO:0035438">
    <property type="term" value="F:cyclic-di-GMP binding"/>
    <property type="evidence" value="ECO:0007669"/>
    <property type="project" value="InterPro"/>
</dbReference>
<evidence type="ECO:0000256" key="5">
    <source>
        <dbReference type="SAM" id="Phobius"/>
    </source>
</evidence>
<dbReference type="InterPro" id="IPR004089">
    <property type="entry name" value="MCPsignal_dom"/>
</dbReference>
<organism evidence="7 8">
    <name type="scientific">Celerinatantimonas diazotrophica</name>
    <dbReference type="NCBI Taxonomy" id="412034"/>
    <lineage>
        <taxon>Bacteria</taxon>
        <taxon>Pseudomonadati</taxon>
        <taxon>Pseudomonadota</taxon>
        <taxon>Gammaproteobacteria</taxon>
        <taxon>Celerinatantimonadaceae</taxon>
        <taxon>Celerinatantimonas</taxon>
    </lineage>
</organism>
<dbReference type="SMART" id="SM00283">
    <property type="entry name" value="MA"/>
    <property type="match status" value="1"/>
</dbReference>
<feature type="domain" description="Methyl-accepting transducer" evidence="6">
    <location>
        <begin position="272"/>
        <end position="508"/>
    </location>
</feature>
<dbReference type="PROSITE" id="PS50111">
    <property type="entry name" value="CHEMOTAXIS_TRANSDUC_2"/>
    <property type="match status" value="1"/>
</dbReference>
<feature type="transmembrane region" description="Helical" evidence="5">
    <location>
        <begin position="194"/>
        <end position="214"/>
    </location>
</feature>
<dbReference type="Proteomes" id="UP000295565">
    <property type="component" value="Unassembled WGS sequence"/>
</dbReference>
<comment type="similarity">
    <text evidence="3">Belongs to the methyl-accepting chemotaxis (MCP) protein family.</text>
</comment>
<evidence type="ECO:0000256" key="1">
    <source>
        <dbReference type="ARBA" id="ARBA00004370"/>
    </source>
</evidence>
<dbReference type="InterPro" id="IPR004090">
    <property type="entry name" value="Chemotax_Me-accpt_rcpt"/>
</dbReference>
<dbReference type="Pfam" id="PF00015">
    <property type="entry name" value="MCPsignal"/>
    <property type="match status" value="1"/>
</dbReference>
<protein>
    <submittedName>
        <fullName evidence="7">Methyl-accepting chemotaxis protein</fullName>
    </submittedName>
</protein>
<keyword evidence="5" id="KW-0472">Membrane</keyword>
<evidence type="ECO:0000313" key="7">
    <source>
        <dbReference type="EMBL" id="TCK61078.1"/>
    </source>
</evidence>
<accession>A0A4R1K9J5</accession>
<dbReference type="OrthoDB" id="952521at2"/>
<sequence>MQVKKVLPIRTKLIILATVLTLTMLAVVALVWISLQNNQANAQIINIAGRQRMLTKKFSAEQLYAALSRSPNQQTVKALGMDNTQRLYEVSLKALQNGGQTYLDLGLKKPFTLPNVAHNQAYLNTLAKVKELWAQQLEAAKLMRQAKGQPDFEQKIDTFLQLNHQAMVTMNKAVGQFTQTTKDNLDGMLIDVELLAIISLVIAIAMSGWIIASITRPMDKLIKISKLFSDGKLEPNHDLTTIISTSEPGLIAQSLEKLRANLQNTLMQMQTSSSQVHLSAEQVSSLSAEISQVNAEEQIQFKSMIGSSDELSMASQQFSEIAATTSSIVEQCTEQSQQASESVSDNIVMMHATAQETQRASEVIQTLSATAESVYGIVDSIRNISDQTNLLALNAAIEAARAGEQGRGFAVVADEVRTLAARTGSSTNEISTLIGELTDGVNNAVTSMQSVADKVTQSQDKSNLTEESIEAVRQLIAQVSQSQQQIDEQARTQIDQLSQLKSRQMKLYETLDESRQKSHASSLIAEQLAAISNDINISLAQFDLGKAKRSMARIAEDKRHYPRLKAGLHYELKQGQIHFEGVTEDISLGGAKLLASEEIKQLNAAEPIEVYFNYSNDPNQNLHIKANLVGQSQSANHTFQYHLKFIELNSQQKQLLNHLFAQHQVNSEFS</sequence>
<evidence type="ECO:0000256" key="3">
    <source>
        <dbReference type="ARBA" id="ARBA00029447"/>
    </source>
</evidence>
<dbReference type="PANTHER" id="PTHR32089">
    <property type="entry name" value="METHYL-ACCEPTING CHEMOTAXIS PROTEIN MCPB"/>
    <property type="match status" value="1"/>
</dbReference>
<evidence type="ECO:0000256" key="2">
    <source>
        <dbReference type="ARBA" id="ARBA00023224"/>
    </source>
</evidence>
<keyword evidence="5" id="KW-1133">Transmembrane helix</keyword>
<keyword evidence="2 4" id="KW-0807">Transducer</keyword>
<keyword evidence="5" id="KW-0812">Transmembrane</keyword>
<dbReference type="GO" id="GO:0016020">
    <property type="term" value="C:membrane"/>
    <property type="evidence" value="ECO:0007669"/>
    <property type="project" value="UniProtKB-SubCell"/>
</dbReference>
<name>A0A4R1K9J5_9GAMM</name>
<dbReference type="GO" id="GO:0007165">
    <property type="term" value="P:signal transduction"/>
    <property type="evidence" value="ECO:0007669"/>
    <property type="project" value="UniProtKB-KW"/>
</dbReference>
<evidence type="ECO:0000256" key="4">
    <source>
        <dbReference type="PROSITE-ProRule" id="PRU00284"/>
    </source>
</evidence>